<evidence type="ECO:0000313" key="3">
    <source>
        <dbReference type="Proteomes" id="UP001321763"/>
    </source>
</evidence>
<reference evidence="2 3" key="1">
    <citation type="submission" date="2022-09" db="EMBL/GenBank/DDBJ databases">
        <title>complete genome sequences of Clostridium tetani str. KHSU-234311-028 isolated from soil.</title>
        <authorList>
            <person name="Sekizuka T."/>
            <person name="Shitada C."/>
            <person name="Takahashi M."/>
            <person name="Kuroda M."/>
        </authorList>
    </citation>
    <scope>NUCLEOTIDE SEQUENCE [LARGE SCALE GENOMIC DNA]</scope>
    <source>
        <strain evidence="2 3">KHSU-234311-028</strain>
    </source>
</reference>
<name>A0ABC8EBA6_CLOTA</name>
<gene>
    <name evidence="2" type="ORF">K234311028_05950</name>
</gene>
<keyword evidence="1" id="KW-1133">Transmembrane helix</keyword>
<organism evidence="2 3">
    <name type="scientific">Clostridium tetani</name>
    <dbReference type="NCBI Taxonomy" id="1513"/>
    <lineage>
        <taxon>Bacteria</taxon>
        <taxon>Bacillati</taxon>
        <taxon>Bacillota</taxon>
        <taxon>Clostridia</taxon>
        <taxon>Eubacteriales</taxon>
        <taxon>Clostridiaceae</taxon>
        <taxon>Clostridium</taxon>
    </lineage>
</organism>
<feature type="transmembrane region" description="Helical" evidence="1">
    <location>
        <begin position="21"/>
        <end position="40"/>
    </location>
</feature>
<keyword evidence="1" id="KW-0472">Membrane</keyword>
<evidence type="ECO:0000256" key="1">
    <source>
        <dbReference type="SAM" id="Phobius"/>
    </source>
</evidence>
<sequence length="46" mass="5326">MMNHKSGDLLYKNKYTASGESWVLKVILSFLTVVIIPYILMDWHGI</sequence>
<proteinExistence type="predicted"/>
<protein>
    <submittedName>
        <fullName evidence="2">Uncharacterized protein</fullName>
    </submittedName>
</protein>
<keyword evidence="1" id="KW-0812">Transmembrane</keyword>
<dbReference type="Proteomes" id="UP001321763">
    <property type="component" value="Chromosome"/>
</dbReference>
<evidence type="ECO:0000313" key="2">
    <source>
        <dbReference type="EMBL" id="BDR80349.1"/>
    </source>
</evidence>
<accession>A0ABC8EBA6</accession>
<dbReference type="EMBL" id="AP026818">
    <property type="protein sequence ID" value="BDR80349.1"/>
    <property type="molecule type" value="Genomic_DNA"/>
</dbReference>
<dbReference type="AlphaFoldDB" id="A0ABC8EBA6"/>